<feature type="region of interest" description="Disordered" evidence="1">
    <location>
        <begin position="48"/>
        <end position="169"/>
    </location>
</feature>
<feature type="compositionally biased region" description="Low complexity" evidence="1">
    <location>
        <begin position="69"/>
        <end position="83"/>
    </location>
</feature>
<dbReference type="GO" id="GO:0003724">
    <property type="term" value="F:RNA helicase activity"/>
    <property type="evidence" value="ECO:0007669"/>
    <property type="project" value="UniProtKB-EC"/>
</dbReference>
<evidence type="ECO:0000256" key="1">
    <source>
        <dbReference type="SAM" id="MobiDB-lite"/>
    </source>
</evidence>
<evidence type="ECO:0000313" key="3">
    <source>
        <dbReference type="Proteomes" id="UP000597762"/>
    </source>
</evidence>
<feature type="region of interest" description="Disordered" evidence="1">
    <location>
        <begin position="1"/>
        <end position="35"/>
    </location>
</feature>
<dbReference type="EMBL" id="CAHIKZ030004635">
    <property type="protein sequence ID" value="CAE1313381.1"/>
    <property type="molecule type" value="Genomic_DNA"/>
</dbReference>
<dbReference type="Proteomes" id="UP000597762">
    <property type="component" value="Unassembled WGS sequence"/>
</dbReference>
<evidence type="ECO:0000313" key="2">
    <source>
        <dbReference type="EMBL" id="CAE1313381.1"/>
    </source>
</evidence>
<gene>
    <name evidence="2" type="ORF">SPHA_64538</name>
</gene>
<dbReference type="EC" id="3.6.4.13" evidence="2"/>
<name>A0A812E1G6_ACAPH</name>
<protein>
    <submittedName>
        <fullName evidence="2">DDX41</fullName>
        <ecNumber evidence="2">3.6.4.13</ecNumber>
    </submittedName>
</protein>
<reference evidence="2" key="1">
    <citation type="submission" date="2021-01" db="EMBL/GenBank/DDBJ databases">
        <authorList>
            <person name="Li R."/>
            <person name="Bekaert M."/>
        </authorList>
    </citation>
    <scope>NUCLEOTIDE SEQUENCE</scope>
    <source>
        <strain evidence="2">Farmed</strain>
    </source>
</reference>
<feature type="compositionally biased region" description="Acidic residues" evidence="1">
    <location>
        <begin position="99"/>
        <end position="108"/>
    </location>
</feature>
<dbReference type="AlphaFoldDB" id="A0A812E1G6"/>
<proteinExistence type="predicted"/>
<sequence length="169" mass="19023">MESMKRKRTQGDESESDDENYVPYVPLSERKKQEMQVLQKRLGVVVTKPSKTNLVLTSSTSSSGGGGITNSSSSSSAARLLLQQDDHQDDDQSPWMKEADEEEEEEEIYSGPKSNVSLLDQHSELKKKAEARKETAREKMLKEEEKILESDNEKKSFDGCGRIGQRHSV</sequence>
<comment type="caution">
    <text evidence="2">The sequence shown here is derived from an EMBL/GenBank/DDBJ whole genome shotgun (WGS) entry which is preliminary data.</text>
</comment>
<feature type="compositionally biased region" description="Basic and acidic residues" evidence="1">
    <location>
        <begin position="121"/>
        <end position="157"/>
    </location>
</feature>
<organism evidence="2 3">
    <name type="scientific">Acanthosepion pharaonis</name>
    <name type="common">Pharaoh cuttlefish</name>
    <name type="synonym">Sepia pharaonis</name>
    <dbReference type="NCBI Taxonomy" id="158019"/>
    <lineage>
        <taxon>Eukaryota</taxon>
        <taxon>Metazoa</taxon>
        <taxon>Spiralia</taxon>
        <taxon>Lophotrochozoa</taxon>
        <taxon>Mollusca</taxon>
        <taxon>Cephalopoda</taxon>
        <taxon>Coleoidea</taxon>
        <taxon>Decapodiformes</taxon>
        <taxon>Sepiida</taxon>
        <taxon>Sepiina</taxon>
        <taxon>Sepiidae</taxon>
        <taxon>Acanthosepion</taxon>
    </lineage>
</organism>
<accession>A0A812E1G6</accession>
<keyword evidence="2" id="KW-0378">Hydrolase</keyword>
<keyword evidence="3" id="KW-1185">Reference proteome</keyword>
<dbReference type="GO" id="GO:0016787">
    <property type="term" value="F:hydrolase activity"/>
    <property type="evidence" value="ECO:0007669"/>
    <property type="project" value="UniProtKB-KW"/>
</dbReference>